<dbReference type="RefSeq" id="WP_007280311.1">
    <property type="nucleotide sequence ID" value="NZ_ABCK01000022.1"/>
</dbReference>
<dbReference type="Gene3D" id="3.30.540.10">
    <property type="entry name" value="Fructose-1,6-Bisphosphatase, subunit A, domain 1"/>
    <property type="match status" value="1"/>
</dbReference>
<dbReference type="SUPFAM" id="SSF56655">
    <property type="entry name" value="Carbohydrate phosphatase"/>
    <property type="match status" value="1"/>
</dbReference>
<name>A6DR39_9BACT</name>
<dbReference type="EMBL" id="ABCK01000022">
    <property type="protein sequence ID" value="EDM25927.1"/>
    <property type="molecule type" value="Genomic_DNA"/>
</dbReference>
<accession>A6DR39</accession>
<evidence type="ECO:0000313" key="1">
    <source>
        <dbReference type="EMBL" id="EDM25927.1"/>
    </source>
</evidence>
<comment type="caution">
    <text evidence="1">The sequence shown here is derived from an EMBL/GenBank/DDBJ whole genome shotgun (WGS) entry which is preliminary data.</text>
</comment>
<protein>
    <recommendedName>
        <fullName evidence="3">Inositol monophosphatase</fullName>
    </recommendedName>
</protein>
<dbReference type="STRING" id="313628.LNTAR_07789"/>
<evidence type="ECO:0000313" key="2">
    <source>
        <dbReference type="Proteomes" id="UP000004947"/>
    </source>
</evidence>
<dbReference type="OrthoDB" id="976802at2"/>
<dbReference type="Proteomes" id="UP000004947">
    <property type="component" value="Unassembled WGS sequence"/>
</dbReference>
<gene>
    <name evidence="1" type="ORF">LNTAR_07789</name>
</gene>
<organism evidence="1 2">
    <name type="scientific">Lentisphaera araneosa HTCC2155</name>
    <dbReference type="NCBI Taxonomy" id="313628"/>
    <lineage>
        <taxon>Bacteria</taxon>
        <taxon>Pseudomonadati</taxon>
        <taxon>Lentisphaerota</taxon>
        <taxon>Lentisphaeria</taxon>
        <taxon>Lentisphaerales</taxon>
        <taxon>Lentisphaeraceae</taxon>
        <taxon>Lentisphaera</taxon>
    </lineage>
</organism>
<dbReference type="eggNOG" id="COG0483">
    <property type="taxonomic scope" value="Bacteria"/>
</dbReference>
<sequence>MNWPKIEEFLLEIGEAIALHTHQKICSENSQHLSQVHTVSQSDTIYQIDRYAEEVIIKLLENHSQEFGGIVLIAEGIGENEVSSYPQNKTHDDCALRIIMDPIDGTRGLMYDKRSAFFLAGAAKNNGPNTKLSHIETAVMVEIPTSKMIYADSLSAIRGKGIKAYRKHLETSEKKTFSPQASQENHLRGGFAQIARFFSPGRTELAQIEEELIETLYPDAADGEILNFEDQYISTGGQLYEMLMGKDRFIADIRPALYKSMKHLRKGHVCHPYDMAALLIAEEAGIIVSNIKGDTLDAKMTTTCPVNWIAYANQAIHKEVSPLFHQILSKHGIK</sequence>
<dbReference type="Gene3D" id="3.40.190.80">
    <property type="match status" value="1"/>
</dbReference>
<dbReference type="AlphaFoldDB" id="A6DR39"/>
<evidence type="ECO:0008006" key="3">
    <source>
        <dbReference type="Google" id="ProtNLM"/>
    </source>
</evidence>
<reference evidence="1 2" key="1">
    <citation type="journal article" date="2010" name="J. Bacteriol.">
        <title>Genome sequence of Lentisphaera araneosa HTCC2155T, the type species of the order Lentisphaerales in the phylum Lentisphaerae.</title>
        <authorList>
            <person name="Thrash J.C."/>
            <person name="Cho J.C."/>
            <person name="Vergin K.L."/>
            <person name="Morris R.M."/>
            <person name="Giovannoni S.J."/>
        </authorList>
    </citation>
    <scope>NUCLEOTIDE SEQUENCE [LARGE SCALE GENOMIC DNA]</scope>
    <source>
        <strain evidence="1 2">HTCC2155</strain>
    </source>
</reference>
<proteinExistence type="predicted"/>
<keyword evidence="2" id="KW-1185">Reference proteome</keyword>